<sequence>MAERITVVTENRNLRTLPFSPSEDHLTTGSQWEEWLEGIEREFRYFRITEPEDKKDAMIIYGGKEISRLEKSTPDPVDRRMDVYEKLKKKLNDYFAPKKNKHYARYVFLKMRPINGESTVAYATRLRERAADCEFENQDDRILEHIIQTTDNESLIKKTINRKWTLDQMLQEVHQLEDTTLQIHDMRDIYTASRTGEIAKVTNYGGKQRHYGMQNREETYTMRNERRNKCNYCGKIHSFEQREDCAAYGKQCNKCHKWNHFAEVCKSSMQSVYQDNDQYRNQRYTERNQGRNVRRTMEETSEEEYSDDEFFGRTVNHLGAVKKINVNKIGNEARTVLVMMNDVEVKIEPDSGADVNVMDEYQYRAYKNRTREGAELLESKTKLSTLQSSLKVKGEFITTVRNATRGIKTKVIVIQGKTNSPPLIGKKTLIELGMLQIQEDGTLKEPNGLGIGNAKFEHKIPEIRNKAARTKSNHVRNSNKTENMIKKITQRDKNSRAQGDKEYKLQNVSNKHSQKKEYREHSFKISDRVLFKKEKRNKWSTAYELEPYIIYKISGSSIGAQRKSDGRKVFRDSSHFKLANNIDIPHSNGKWRDRILMHTKPNGDKHMIAPGRREMPNRTKRAPARFSDFVVRF</sequence>
<evidence type="ECO:0000256" key="1">
    <source>
        <dbReference type="SAM" id="MobiDB-lite"/>
    </source>
</evidence>
<keyword evidence="3" id="KW-1185">Reference proteome</keyword>
<dbReference type="InterPro" id="IPR050951">
    <property type="entry name" value="Retrovirus_Pol_polyprotein"/>
</dbReference>
<gene>
    <name evidence="2" type="ORF">MEDL_24049</name>
</gene>
<organism evidence="2 3">
    <name type="scientific">Mytilus edulis</name>
    <name type="common">Blue mussel</name>
    <dbReference type="NCBI Taxonomy" id="6550"/>
    <lineage>
        <taxon>Eukaryota</taxon>
        <taxon>Metazoa</taxon>
        <taxon>Spiralia</taxon>
        <taxon>Lophotrochozoa</taxon>
        <taxon>Mollusca</taxon>
        <taxon>Bivalvia</taxon>
        <taxon>Autobranchia</taxon>
        <taxon>Pteriomorphia</taxon>
        <taxon>Mytilida</taxon>
        <taxon>Mytiloidea</taxon>
        <taxon>Mytilidae</taxon>
        <taxon>Mytilinae</taxon>
        <taxon>Mytilus</taxon>
    </lineage>
</organism>
<accession>A0A8S3RP67</accession>
<name>A0A8S3RP67_MYTED</name>
<evidence type="ECO:0000313" key="3">
    <source>
        <dbReference type="Proteomes" id="UP000683360"/>
    </source>
</evidence>
<feature type="region of interest" description="Disordered" evidence="1">
    <location>
        <begin position="468"/>
        <end position="500"/>
    </location>
</feature>
<dbReference type="Proteomes" id="UP000683360">
    <property type="component" value="Unassembled WGS sequence"/>
</dbReference>
<dbReference type="PANTHER" id="PTHR37984:SF5">
    <property type="entry name" value="PROTEIN NYNRIN-LIKE"/>
    <property type="match status" value="1"/>
</dbReference>
<comment type="caution">
    <text evidence="2">The sequence shown here is derived from an EMBL/GenBank/DDBJ whole genome shotgun (WGS) entry which is preliminary data.</text>
</comment>
<feature type="compositionally biased region" description="Basic and acidic residues" evidence="1">
    <location>
        <begin position="483"/>
        <end position="500"/>
    </location>
</feature>
<dbReference type="OrthoDB" id="5989380at2759"/>
<evidence type="ECO:0000313" key="2">
    <source>
        <dbReference type="EMBL" id="CAG2210034.1"/>
    </source>
</evidence>
<protein>
    <submittedName>
        <fullName evidence="2">Uncharacterized protein</fullName>
    </submittedName>
</protein>
<dbReference type="EMBL" id="CAJPWZ010001218">
    <property type="protein sequence ID" value="CAG2210034.1"/>
    <property type="molecule type" value="Genomic_DNA"/>
</dbReference>
<proteinExistence type="predicted"/>
<dbReference type="PANTHER" id="PTHR37984">
    <property type="entry name" value="PROTEIN CBG26694"/>
    <property type="match status" value="1"/>
</dbReference>
<reference evidence="2" key="1">
    <citation type="submission" date="2021-03" db="EMBL/GenBank/DDBJ databases">
        <authorList>
            <person name="Bekaert M."/>
        </authorList>
    </citation>
    <scope>NUCLEOTIDE SEQUENCE</scope>
</reference>
<dbReference type="AlphaFoldDB" id="A0A8S3RP67"/>